<name>A0AAE5LRT7_CLOBE</name>
<evidence type="ECO:0000256" key="4">
    <source>
        <dbReference type="ARBA" id="ARBA00022475"/>
    </source>
</evidence>
<keyword evidence="6 9" id="KW-0029">Amino-acid transport</keyword>
<evidence type="ECO:0000256" key="8">
    <source>
        <dbReference type="ARBA" id="ARBA00023136"/>
    </source>
</evidence>
<reference evidence="10" key="1">
    <citation type="submission" date="2020-06" db="EMBL/GenBank/DDBJ databases">
        <title>Genomic insights into acetone-butanol-ethanol (ABE) fermentation by sequencing solventogenic clostridia strains.</title>
        <authorList>
            <person name="Brown S."/>
        </authorList>
    </citation>
    <scope>NUCLEOTIDE SEQUENCE</scope>
    <source>
        <strain evidence="10">DJ123</strain>
    </source>
</reference>
<keyword evidence="8 9" id="KW-0472">Membrane</keyword>
<feature type="transmembrane region" description="Helical" evidence="9">
    <location>
        <begin position="12"/>
        <end position="29"/>
    </location>
</feature>
<feature type="transmembrane region" description="Helical" evidence="9">
    <location>
        <begin position="238"/>
        <end position="259"/>
    </location>
</feature>
<feature type="transmembrane region" description="Helical" evidence="9">
    <location>
        <begin position="199"/>
        <end position="218"/>
    </location>
</feature>
<protein>
    <recommendedName>
        <fullName evidence="9">Branched-chain amino acid transport system carrier protein</fullName>
    </recommendedName>
</protein>
<comment type="function">
    <text evidence="9">Component of the transport system for branched-chain amino acids.</text>
</comment>
<dbReference type="PANTHER" id="PTHR30588">
    <property type="entry name" value="BRANCHED-CHAIN AMINO ACID TRANSPORT SYSTEM 2 CARRIER PROTEIN"/>
    <property type="match status" value="1"/>
</dbReference>
<feature type="transmembrane region" description="Helical" evidence="9">
    <location>
        <begin position="425"/>
        <end position="444"/>
    </location>
</feature>
<feature type="transmembrane region" description="Helical" evidence="9">
    <location>
        <begin position="350"/>
        <end position="370"/>
    </location>
</feature>
<evidence type="ECO:0000256" key="9">
    <source>
        <dbReference type="RuleBase" id="RU362122"/>
    </source>
</evidence>
<evidence type="ECO:0000256" key="2">
    <source>
        <dbReference type="ARBA" id="ARBA00008540"/>
    </source>
</evidence>
<evidence type="ECO:0000256" key="7">
    <source>
        <dbReference type="ARBA" id="ARBA00022989"/>
    </source>
</evidence>
<feature type="transmembrane region" description="Helical" evidence="9">
    <location>
        <begin position="120"/>
        <end position="141"/>
    </location>
</feature>
<dbReference type="GO" id="GO:0015820">
    <property type="term" value="P:L-leucine transport"/>
    <property type="evidence" value="ECO:0007669"/>
    <property type="project" value="TreeGrafter"/>
</dbReference>
<evidence type="ECO:0000313" key="11">
    <source>
        <dbReference type="Proteomes" id="UP000822184"/>
    </source>
</evidence>
<dbReference type="GO" id="GO:0015818">
    <property type="term" value="P:isoleucine transport"/>
    <property type="evidence" value="ECO:0007669"/>
    <property type="project" value="TreeGrafter"/>
</dbReference>
<keyword evidence="3 9" id="KW-0813">Transport</keyword>
<dbReference type="Proteomes" id="UP000822184">
    <property type="component" value="Unassembled WGS sequence"/>
</dbReference>
<feature type="transmembrane region" description="Helical" evidence="9">
    <location>
        <begin position="324"/>
        <end position="344"/>
    </location>
</feature>
<organism evidence="10 11">
    <name type="scientific">Clostridium beijerinckii</name>
    <name type="common">Clostridium MP</name>
    <dbReference type="NCBI Taxonomy" id="1520"/>
    <lineage>
        <taxon>Bacteria</taxon>
        <taxon>Bacillati</taxon>
        <taxon>Bacillota</taxon>
        <taxon>Clostridia</taxon>
        <taxon>Eubacteriales</taxon>
        <taxon>Clostridiaceae</taxon>
        <taxon>Clostridium</taxon>
    </lineage>
</organism>
<evidence type="ECO:0000256" key="5">
    <source>
        <dbReference type="ARBA" id="ARBA00022692"/>
    </source>
</evidence>
<proteinExistence type="inferred from homology"/>
<evidence type="ECO:0000256" key="6">
    <source>
        <dbReference type="ARBA" id="ARBA00022970"/>
    </source>
</evidence>
<dbReference type="GO" id="GO:0015188">
    <property type="term" value="F:L-isoleucine transmembrane transporter activity"/>
    <property type="evidence" value="ECO:0007669"/>
    <property type="project" value="TreeGrafter"/>
</dbReference>
<feature type="transmembrane region" description="Helical" evidence="9">
    <location>
        <begin position="153"/>
        <end position="171"/>
    </location>
</feature>
<dbReference type="GO" id="GO:0005886">
    <property type="term" value="C:plasma membrane"/>
    <property type="evidence" value="ECO:0007669"/>
    <property type="project" value="UniProtKB-SubCell"/>
</dbReference>
<dbReference type="InterPro" id="IPR004685">
    <property type="entry name" value="Brnchd-chn_aa_trnsp_Livcs"/>
</dbReference>
<dbReference type="Pfam" id="PF05525">
    <property type="entry name" value="Branch_AA_trans"/>
    <property type="match status" value="1"/>
</dbReference>
<accession>A0AAE5LRT7</accession>
<comment type="caution">
    <text evidence="10">The sequence shown here is derived from an EMBL/GenBank/DDBJ whole genome shotgun (WGS) entry which is preliminary data.</text>
</comment>
<keyword evidence="4" id="KW-1003">Cell membrane</keyword>
<dbReference type="NCBIfam" id="TIGR00796">
    <property type="entry name" value="livcs"/>
    <property type="match status" value="1"/>
</dbReference>
<dbReference type="EMBL" id="JABTDW010000001">
    <property type="protein sequence ID" value="NSB16099.1"/>
    <property type="molecule type" value="Genomic_DNA"/>
</dbReference>
<sequence length="452" mass="49328">MKQKLSFQQNLLIGSLLFGLFFGAGNLIFPVQMGQQAGDHAFTATIGFLITGVGLPILGIIASALSRSESLFDMARPISSRYASIFTCLLYLTIGPLFAIPRTATVAFEVGIHPFISDGYLKLGLIIFSLIFFAFTIYFSLKPGQILDWVGKYLTPIFLVLLSILLIATFVNPMGQASQFPAQGNYATQSLFTGLLDGYNTMDALASVAFAIIIISNIQKLGVKNPQSIAIETCKSGLVSVIGMTIIYGSLAYMGATSLGSVNRADNGGSILSMVSNHYFGFTGQILLAFIVGIACIKTAIGLITSCSEMFSEMFPNSVSYKKYAVLFTVFSFIIANFGLSNIIQLSIPVLMFLYPLVITLILLSLLAPFINKQSDVYRWTTGFTVIAAFFDLCKSLPQPLQENLIVKQLVNFAHSYLPGFDYGFGWIIPALYGFFIGLIIWTIRSKKRKSA</sequence>
<evidence type="ECO:0000313" key="10">
    <source>
        <dbReference type="EMBL" id="NSB16099.1"/>
    </source>
</evidence>
<dbReference type="PANTHER" id="PTHR30588:SF0">
    <property type="entry name" value="BRANCHED-CHAIN AMINO ACID PERMEASE BRNQ"/>
    <property type="match status" value="1"/>
</dbReference>
<evidence type="ECO:0000256" key="1">
    <source>
        <dbReference type="ARBA" id="ARBA00004651"/>
    </source>
</evidence>
<dbReference type="AlphaFoldDB" id="A0AAE5LRT7"/>
<keyword evidence="7 9" id="KW-1133">Transmembrane helix</keyword>
<dbReference type="GO" id="GO:0015190">
    <property type="term" value="F:L-leucine transmembrane transporter activity"/>
    <property type="evidence" value="ECO:0007669"/>
    <property type="project" value="TreeGrafter"/>
</dbReference>
<comment type="similarity">
    <text evidence="2 9">Belongs to the branched chain amino acid transporter family.</text>
</comment>
<evidence type="ECO:0000256" key="3">
    <source>
        <dbReference type="ARBA" id="ARBA00022448"/>
    </source>
</evidence>
<dbReference type="GO" id="GO:0005304">
    <property type="term" value="F:L-valine transmembrane transporter activity"/>
    <property type="evidence" value="ECO:0007669"/>
    <property type="project" value="TreeGrafter"/>
</dbReference>
<dbReference type="RefSeq" id="WP_039768862.1">
    <property type="nucleotide sequence ID" value="NZ_JABTDW010000001.1"/>
</dbReference>
<keyword evidence="5 9" id="KW-0812">Transmembrane</keyword>
<feature type="transmembrane region" description="Helical" evidence="9">
    <location>
        <begin position="377"/>
        <end position="398"/>
    </location>
</feature>
<comment type="subcellular location">
    <subcellularLocation>
        <location evidence="1 9">Cell membrane</location>
        <topology evidence="1 9">Multi-pass membrane protein</topology>
    </subcellularLocation>
</comment>
<gene>
    <name evidence="10" type="ORF">BCD95_004358</name>
</gene>
<feature type="transmembrane region" description="Helical" evidence="9">
    <location>
        <begin position="279"/>
        <end position="304"/>
    </location>
</feature>
<feature type="transmembrane region" description="Helical" evidence="9">
    <location>
        <begin position="41"/>
        <end position="61"/>
    </location>
</feature>
<feature type="transmembrane region" description="Helical" evidence="9">
    <location>
        <begin position="82"/>
        <end position="100"/>
    </location>
</feature>